<dbReference type="GeneID" id="25569102"/>
<dbReference type="RefSeq" id="XP_013753006.1">
    <property type="nucleotide sequence ID" value="XM_013897552.1"/>
</dbReference>
<name>A0A0L0DT15_THETB</name>
<protein>
    <submittedName>
        <fullName evidence="2">Uncharacterized protein</fullName>
    </submittedName>
</protein>
<evidence type="ECO:0000313" key="3">
    <source>
        <dbReference type="Proteomes" id="UP000054408"/>
    </source>
</evidence>
<feature type="compositionally biased region" description="Low complexity" evidence="1">
    <location>
        <begin position="150"/>
        <end position="172"/>
    </location>
</feature>
<feature type="region of interest" description="Disordered" evidence="1">
    <location>
        <begin position="150"/>
        <end position="180"/>
    </location>
</feature>
<evidence type="ECO:0000313" key="2">
    <source>
        <dbReference type="EMBL" id="KNC55372.1"/>
    </source>
</evidence>
<reference evidence="2 3" key="1">
    <citation type="submission" date="2010-05" db="EMBL/GenBank/DDBJ databases">
        <title>The Genome Sequence of Thecamonas trahens ATCC 50062.</title>
        <authorList>
            <consortium name="The Broad Institute Genome Sequencing Platform"/>
            <person name="Russ C."/>
            <person name="Cuomo C."/>
            <person name="Shea T."/>
            <person name="Young S.K."/>
            <person name="Zeng Q."/>
            <person name="Koehrsen M."/>
            <person name="Haas B."/>
            <person name="Borodovsky M."/>
            <person name="Guigo R."/>
            <person name="Alvarado L."/>
            <person name="Berlin A."/>
            <person name="Bochicchio J."/>
            <person name="Borenstein D."/>
            <person name="Chapman S."/>
            <person name="Chen Z."/>
            <person name="Freedman E."/>
            <person name="Gellesch M."/>
            <person name="Goldberg J."/>
            <person name="Griggs A."/>
            <person name="Gujja S."/>
            <person name="Heilman E."/>
            <person name="Heiman D."/>
            <person name="Hepburn T."/>
            <person name="Howarth C."/>
            <person name="Jen D."/>
            <person name="Larson L."/>
            <person name="Mehta T."/>
            <person name="Park D."/>
            <person name="Pearson M."/>
            <person name="Roberts A."/>
            <person name="Saif S."/>
            <person name="Shenoy N."/>
            <person name="Sisk P."/>
            <person name="Stolte C."/>
            <person name="Sykes S."/>
            <person name="Thomson T."/>
            <person name="Walk T."/>
            <person name="White J."/>
            <person name="Yandava C."/>
            <person name="Burger G."/>
            <person name="Gray M.W."/>
            <person name="Holland P.W.H."/>
            <person name="King N."/>
            <person name="Lang F.B.F."/>
            <person name="Roger A.J."/>
            <person name="Ruiz-Trillo I."/>
            <person name="Lander E."/>
            <person name="Nusbaum C."/>
        </authorList>
    </citation>
    <scope>NUCLEOTIDE SEQUENCE [LARGE SCALE GENOMIC DNA]</scope>
    <source>
        <strain evidence="2 3">ATCC 50062</strain>
    </source>
</reference>
<keyword evidence="3" id="KW-1185">Reference proteome</keyword>
<gene>
    <name evidence="2" type="ORF">AMSG_11028</name>
</gene>
<organism evidence="2 3">
    <name type="scientific">Thecamonas trahens ATCC 50062</name>
    <dbReference type="NCBI Taxonomy" id="461836"/>
    <lineage>
        <taxon>Eukaryota</taxon>
        <taxon>Apusozoa</taxon>
        <taxon>Apusomonadida</taxon>
        <taxon>Apusomonadidae</taxon>
        <taxon>Thecamonas</taxon>
    </lineage>
</organism>
<dbReference type="Proteomes" id="UP000054408">
    <property type="component" value="Unassembled WGS sequence"/>
</dbReference>
<dbReference type="EMBL" id="GL349500">
    <property type="protein sequence ID" value="KNC55372.1"/>
    <property type="molecule type" value="Genomic_DNA"/>
</dbReference>
<sequence length="277" mass="29613">MTEAKPEAGIGGRVVGLSESTASIWTEAGSVSSTGVGVGVGEDGLCSDGGVASQQTRAVDAELGHLRASRALQRRRILWPVGPTGRHARGRFAEVKLLATVDRSGRRRIHGREEFDRLEAVEAEVAAMAEAEAAAKLQAQAETGSGLGRWSLSSSLSGSSSGPEPGSESELGSGSGEARPAMRRKRMLFTSVRALVVCQQYEDIAWLAGAIEAGGESERPVRIQTMEALARAKNVHGRLPAYLRWTRPALRYANRPRLALDDYWDARGGGRSYCRIS</sequence>
<accession>A0A0L0DT15</accession>
<proteinExistence type="predicted"/>
<dbReference type="AlphaFoldDB" id="A0A0L0DT15"/>
<evidence type="ECO:0000256" key="1">
    <source>
        <dbReference type="SAM" id="MobiDB-lite"/>
    </source>
</evidence>